<keyword evidence="1" id="KW-0812">Transmembrane</keyword>
<feature type="transmembrane region" description="Helical" evidence="1">
    <location>
        <begin position="21"/>
        <end position="37"/>
    </location>
</feature>
<sequence>MRRAVARGRIFPQSYSTDRRYGHLSLMACALFPLMWVNCDDQG</sequence>
<protein>
    <submittedName>
        <fullName evidence="2">Uncharacterized protein</fullName>
    </submittedName>
</protein>
<feature type="non-terminal residue" evidence="2">
    <location>
        <position position="43"/>
    </location>
</feature>
<keyword evidence="1" id="KW-1133">Transmembrane helix</keyword>
<proteinExistence type="predicted"/>
<keyword evidence="1" id="KW-0472">Membrane</keyword>
<reference evidence="2" key="1">
    <citation type="journal article" date="2014" name="Front. Microbiol.">
        <title>High frequency of phylogenetically diverse reductive dehalogenase-homologous genes in deep subseafloor sedimentary metagenomes.</title>
        <authorList>
            <person name="Kawai M."/>
            <person name="Futagami T."/>
            <person name="Toyoda A."/>
            <person name="Takaki Y."/>
            <person name="Nishi S."/>
            <person name="Hori S."/>
            <person name="Arai W."/>
            <person name="Tsubouchi T."/>
            <person name="Morono Y."/>
            <person name="Uchiyama I."/>
            <person name="Ito T."/>
            <person name="Fujiyama A."/>
            <person name="Inagaki F."/>
            <person name="Takami H."/>
        </authorList>
    </citation>
    <scope>NUCLEOTIDE SEQUENCE</scope>
    <source>
        <strain evidence="2">Expedition CK06-06</strain>
    </source>
</reference>
<accession>X1VUZ3</accession>
<evidence type="ECO:0000256" key="1">
    <source>
        <dbReference type="SAM" id="Phobius"/>
    </source>
</evidence>
<dbReference type="EMBL" id="BARW01032530">
    <property type="protein sequence ID" value="GAJ14160.1"/>
    <property type="molecule type" value="Genomic_DNA"/>
</dbReference>
<dbReference type="AlphaFoldDB" id="X1VUZ3"/>
<evidence type="ECO:0000313" key="2">
    <source>
        <dbReference type="EMBL" id="GAJ14160.1"/>
    </source>
</evidence>
<comment type="caution">
    <text evidence="2">The sequence shown here is derived from an EMBL/GenBank/DDBJ whole genome shotgun (WGS) entry which is preliminary data.</text>
</comment>
<organism evidence="2">
    <name type="scientific">marine sediment metagenome</name>
    <dbReference type="NCBI Taxonomy" id="412755"/>
    <lineage>
        <taxon>unclassified sequences</taxon>
        <taxon>metagenomes</taxon>
        <taxon>ecological metagenomes</taxon>
    </lineage>
</organism>
<name>X1VUZ3_9ZZZZ</name>
<gene>
    <name evidence="2" type="ORF">S12H4_51473</name>
</gene>